<name>A0A517MYZ6_9BACT</name>
<dbReference type="PANTHER" id="PTHR30329">
    <property type="entry name" value="STATOR ELEMENT OF FLAGELLAR MOTOR COMPLEX"/>
    <property type="match status" value="1"/>
</dbReference>
<evidence type="ECO:0000313" key="4">
    <source>
        <dbReference type="EMBL" id="QDT00111.1"/>
    </source>
</evidence>
<evidence type="ECO:0000256" key="1">
    <source>
        <dbReference type="PROSITE-ProRule" id="PRU00473"/>
    </source>
</evidence>
<dbReference type="SUPFAM" id="SSF103088">
    <property type="entry name" value="OmpA-like"/>
    <property type="match status" value="1"/>
</dbReference>
<sequence length="274" mass="30666">MFRSRIFIVLCLTLLTSGCGRLVFKPDQPNNAVVQQQMQTLAQENQEYQSRAQQLDTDNQELESLLAQSRQQVQLLNEEVVATRQQLKTSSDQVLAMQNNNRELRTKTSALLASSQKRAGAEIRANNSLLKNLSVDGIPGVSVRQDGDVVRVEIEGDRIFMPGSPYLQNGADAVLVGVAQELRRNFPDHIIGVEGHTDDRETHSQQFPTNHHLSAAQSLAVYNLLVERSTMPATQLFVIGHGPNHPIVSNASDEGKRRNRRLELVVYPERIARR</sequence>
<organism evidence="4 5">
    <name type="scientific">Adhaeretor mobilis</name>
    <dbReference type="NCBI Taxonomy" id="1930276"/>
    <lineage>
        <taxon>Bacteria</taxon>
        <taxon>Pseudomonadati</taxon>
        <taxon>Planctomycetota</taxon>
        <taxon>Planctomycetia</taxon>
        <taxon>Pirellulales</taxon>
        <taxon>Lacipirellulaceae</taxon>
        <taxon>Adhaeretor</taxon>
    </lineage>
</organism>
<evidence type="ECO:0000259" key="3">
    <source>
        <dbReference type="PROSITE" id="PS51123"/>
    </source>
</evidence>
<dbReference type="AlphaFoldDB" id="A0A517MYZ6"/>
<dbReference type="InterPro" id="IPR006665">
    <property type="entry name" value="OmpA-like"/>
</dbReference>
<keyword evidence="2" id="KW-0175">Coiled coil</keyword>
<reference evidence="4 5" key="1">
    <citation type="submission" date="2019-02" db="EMBL/GenBank/DDBJ databases">
        <title>Deep-cultivation of Planctomycetes and their phenomic and genomic characterization uncovers novel biology.</title>
        <authorList>
            <person name="Wiegand S."/>
            <person name="Jogler M."/>
            <person name="Boedeker C."/>
            <person name="Pinto D."/>
            <person name="Vollmers J."/>
            <person name="Rivas-Marin E."/>
            <person name="Kohn T."/>
            <person name="Peeters S.H."/>
            <person name="Heuer A."/>
            <person name="Rast P."/>
            <person name="Oberbeckmann S."/>
            <person name="Bunk B."/>
            <person name="Jeske O."/>
            <person name="Meyerdierks A."/>
            <person name="Storesund J.E."/>
            <person name="Kallscheuer N."/>
            <person name="Luecker S."/>
            <person name="Lage O.M."/>
            <person name="Pohl T."/>
            <person name="Merkel B.J."/>
            <person name="Hornburger P."/>
            <person name="Mueller R.-W."/>
            <person name="Bruemmer F."/>
            <person name="Labrenz M."/>
            <person name="Spormann A.M."/>
            <person name="Op den Camp H."/>
            <person name="Overmann J."/>
            <person name="Amann R."/>
            <person name="Jetten M.S.M."/>
            <person name="Mascher T."/>
            <person name="Medema M.H."/>
            <person name="Devos D.P."/>
            <person name="Kaster A.-K."/>
            <person name="Ovreas L."/>
            <person name="Rohde M."/>
            <person name="Galperin M.Y."/>
            <person name="Jogler C."/>
        </authorList>
    </citation>
    <scope>NUCLEOTIDE SEQUENCE [LARGE SCALE GENOMIC DNA]</scope>
    <source>
        <strain evidence="4 5">HG15A2</strain>
    </source>
</reference>
<dbReference type="InterPro" id="IPR050330">
    <property type="entry name" value="Bact_OuterMem_StrucFunc"/>
</dbReference>
<dbReference type="EMBL" id="CP036263">
    <property type="protein sequence ID" value="QDT00111.1"/>
    <property type="molecule type" value="Genomic_DNA"/>
</dbReference>
<feature type="coiled-coil region" evidence="2">
    <location>
        <begin position="31"/>
        <end position="86"/>
    </location>
</feature>
<dbReference type="KEGG" id="amob:HG15A2_34460"/>
<dbReference type="PROSITE" id="PS51123">
    <property type="entry name" value="OMPA_2"/>
    <property type="match status" value="1"/>
</dbReference>
<dbReference type="OrthoDB" id="9814546at2"/>
<dbReference type="GO" id="GO:0016020">
    <property type="term" value="C:membrane"/>
    <property type="evidence" value="ECO:0007669"/>
    <property type="project" value="UniProtKB-UniRule"/>
</dbReference>
<dbReference type="PANTHER" id="PTHR30329:SF21">
    <property type="entry name" value="LIPOPROTEIN YIAD-RELATED"/>
    <property type="match status" value="1"/>
</dbReference>
<gene>
    <name evidence="4" type="primary">yiaD</name>
    <name evidence="4" type="ORF">HG15A2_34460</name>
</gene>
<dbReference type="Proteomes" id="UP000319852">
    <property type="component" value="Chromosome"/>
</dbReference>
<feature type="domain" description="OmpA-like" evidence="3">
    <location>
        <begin position="147"/>
        <end position="270"/>
    </location>
</feature>
<evidence type="ECO:0000256" key="2">
    <source>
        <dbReference type="SAM" id="Coils"/>
    </source>
</evidence>
<dbReference type="Gene3D" id="3.30.1330.60">
    <property type="entry name" value="OmpA-like domain"/>
    <property type="match status" value="1"/>
</dbReference>
<dbReference type="InterPro" id="IPR036737">
    <property type="entry name" value="OmpA-like_sf"/>
</dbReference>
<protein>
    <submittedName>
        <fullName evidence="4">Putative lipoprotein YiaD</fullName>
    </submittedName>
</protein>
<keyword evidence="4" id="KW-0449">Lipoprotein</keyword>
<keyword evidence="1" id="KW-0472">Membrane</keyword>
<evidence type="ECO:0000313" key="5">
    <source>
        <dbReference type="Proteomes" id="UP000319852"/>
    </source>
</evidence>
<dbReference type="PROSITE" id="PS51257">
    <property type="entry name" value="PROKAR_LIPOPROTEIN"/>
    <property type="match status" value="1"/>
</dbReference>
<dbReference type="Pfam" id="PF00691">
    <property type="entry name" value="OmpA"/>
    <property type="match status" value="1"/>
</dbReference>
<proteinExistence type="predicted"/>
<accession>A0A517MYZ6</accession>
<keyword evidence="5" id="KW-1185">Reference proteome</keyword>
<dbReference type="RefSeq" id="WP_145061380.1">
    <property type="nucleotide sequence ID" value="NZ_CP036263.1"/>
</dbReference>
<dbReference type="CDD" id="cd07185">
    <property type="entry name" value="OmpA_C-like"/>
    <property type="match status" value="1"/>
</dbReference>